<comment type="caution">
    <text evidence="2">The sequence shown here is derived from an EMBL/GenBank/DDBJ whole genome shotgun (WGS) entry which is preliminary data.</text>
</comment>
<feature type="region of interest" description="Disordered" evidence="1">
    <location>
        <begin position="804"/>
        <end position="954"/>
    </location>
</feature>
<feature type="compositionally biased region" description="Polar residues" evidence="1">
    <location>
        <begin position="845"/>
        <end position="858"/>
    </location>
</feature>
<proteinExistence type="predicted"/>
<gene>
    <name evidence="2" type="ORF">BV898_04156</name>
</gene>
<protein>
    <submittedName>
        <fullName evidence="2">Uncharacterized protein</fullName>
    </submittedName>
</protein>
<feature type="region of interest" description="Disordered" evidence="1">
    <location>
        <begin position="968"/>
        <end position="991"/>
    </location>
</feature>
<feature type="compositionally biased region" description="Basic and acidic residues" evidence="1">
    <location>
        <begin position="804"/>
        <end position="818"/>
    </location>
</feature>
<name>A0A1W0X3Q3_HYPEX</name>
<dbReference type="PANTHER" id="PTHR46579">
    <property type="entry name" value="F5/8 TYPE C DOMAIN-CONTAINING PROTEIN-RELATED"/>
    <property type="match status" value="1"/>
</dbReference>
<accession>A0A1W0X3Q3</accession>
<dbReference type="EMBL" id="MTYJ01000020">
    <property type="protein sequence ID" value="OQV21944.1"/>
    <property type="molecule type" value="Genomic_DNA"/>
</dbReference>
<dbReference type="OrthoDB" id="8184047at2759"/>
<feature type="compositionally biased region" description="Polar residues" evidence="1">
    <location>
        <begin position="969"/>
        <end position="991"/>
    </location>
</feature>
<dbReference type="Proteomes" id="UP000192578">
    <property type="component" value="Unassembled WGS sequence"/>
</dbReference>
<feature type="compositionally biased region" description="Polar residues" evidence="1">
    <location>
        <begin position="866"/>
        <end position="885"/>
    </location>
</feature>
<sequence length="1191" mass="133688">MDLLELLHLRWDFSAVKTFSDVWQVSYAAPTEVITVCKACGVCRPAPCEPECKQERPADPFIMASISEQVAQVVEGEDLYEFDPHNFRRDGGICDIYDGISYRSSQSIVRDGLQLNPSDMILNMIMSADGVQLKAKSTQKQTWLIFGVVVELPKHRRYLSSKIMTFGIWNGIGKPPMKTMLEKAQAQMDEVNVDGMIVSTKKGPMKAFLNICGVTSDKRGKEMLLDQASSNGPSGCSLCTIIGEQVEKGRGTCRSYAPSTTANDPPVRRTHRSIVEDSVEAAEALSQGEKGFTKNGMKGHPPVGELRFFDMSHMFIDQMHCCDCGIIKKMMTLWFKMKGKPFSLNDEQRKAVERLLRQCKVPDCFSRIVTSLKLENMKSSGFKYFALHLSLACLTGILPTPYLEHWKLFVDAYATLNKDTIFMIDIKTASAQLGQFCDQFENLYGKENHGINFHYARHLPDMVDSWGPLNGYDMYPFEAKNGWVAARVHASGSILQPVMIQLLGSAVARHQSDQITHPEELRLLRKLRGERLNIPVQESNWKAFSKPGPLPSGWVATASFCCHNCSVKAFTNVEVMGVSVWSLRYRRATVRSCSYIACYPVRGGRYFLEVSELLYCRTHSKLFIYGRRLIGTWNVATLFTVVPKEHICLDVSFLIGIKPCIYFPFQERKMISIVTEYMTSTSMAQQRSKRLAPTTGNSVEPTGSAVVYYFGEQSAEVSLLSDIRKTNPLDDEVLRVGNICEVKWPPGDSYYRGVLVHIDSARTVKELGGYLSVQGNLEDLCASGKRFADNVGIDFYAEKELSKRTKKAAETRGAEKKATGKKPSKQPSLRKSEPESLEPGVAENSLLQNAVPLSSTRTVEQRSGDHSFQPQLNENSAPRDCNSQLVVVGNGDSRLTETRPCGGNLPSPSAVASKGNQQNSPPPYDARLQSGRAPFSAGHQTDTQWPHGKRDRHPNTQVVQYGCRVQHSPPAQCSGQQYHSQPGPSSETQRNFLTPYSAENQYSSYYSSSYQHQAPNNFYPPTQALCEHSSRFNAMANEIQELKTVVEQVPRLTEQIEELRKLIRLHPVESIPSSSNSAEEPNAEQKRQVLNAMLGQTYWKKAIRAAFDIVFTHDEKMNSVATESGAKRAGKPELRTEGKIMIERQMEQWLLKRNRPDEVINKTTMEDVFGSCISDHKKKFYQEQEKQNKTL</sequence>
<dbReference type="AlphaFoldDB" id="A0A1W0X3Q3"/>
<evidence type="ECO:0000256" key="1">
    <source>
        <dbReference type="SAM" id="MobiDB-lite"/>
    </source>
</evidence>
<keyword evidence="3" id="KW-1185">Reference proteome</keyword>
<dbReference type="PANTHER" id="PTHR46579:SF1">
    <property type="entry name" value="F5_8 TYPE C DOMAIN-CONTAINING PROTEIN"/>
    <property type="match status" value="1"/>
</dbReference>
<evidence type="ECO:0000313" key="2">
    <source>
        <dbReference type="EMBL" id="OQV21944.1"/>
    </source>
</evidence>
<organism evidence="2 3">
    <name type="scientific">Hypsibius exemplaris</name>
    <name type="common">Freshwater tardigrade</name>
    <dbReference type="NCBI Taxonomy" id="2072580"/>
    <lineage>
        <taxon>Eukaryota</taxon>
        <taxon>Metazoa</taxon>
        <taxon>Ecdysozoa</taxon>
        <taxon>Tardigrada</taxon>
        <taxon>Eutardigrada</taxon>
        <taxon>Parachela</taxon>
        <taxon>Hypsibioidea</taxon>
        <taxon>Hypsibiidae</taxon>
        <taxon>Hypsibius</taxon>
    </lineage>
</organism>
<evidence type="ECO:0000313" key="3">
    <source>
        <dbReference type="Proteomes" id="UP000192578"/>
    </source>
</evidence>
<reference evidence="3" key="1">
    <citation type="submission" date="2017-01" db="EMBL/GenBank/DDBJ databases">
        <title>Comparative genomics of anhydrobiosis in the tardigrade Hypsibius dujardini.</title>
        <authorList>
            <person name="Yoshida Y."/>
            <person name="Koutsovoulos G."/>
            <person name="Laetsch D."/>
            <person name="Stevens L."/>
            <person name="Kumar S."/>
            <person name="Horikawa D."/>
            <person name="Ishino K."/>
            <person name="Komine S."/>
            <person name="Tomita M."/>
            <person name="Blaxter M."/>
            <person name="Arakawa K."/>
        </authorList>
    </citation>
    <scope>NUCLEOTIDE SEQUENCE [LARGE SCALE GENOMIC DNA]</scope>
    <source>
        <strain evidence="3">Z151</strain>
    </source>
</reference>